<dbReference type="EMBL" id="KZ613822">
    <property type="protein sequence ID" value="PMD58544.1"/>
    <property type="molecule type" value="Genomic_DNA"/>
</dbReference>
<dbReference type="GeneID" id="36596732"/>
<dbReference type="OrthoDB" id="415825at2759"/>
<evidence type="ECO:0000313" key="1">
    <source>
        <dbReference type="EMBL" id="PMD58544.1"/>
    </source>
</evidence>
<dbReference type="PANTHER" id="PTHR37540">
    <property type="entry name" value="TRANSCRIPTION FACTOR (ACR-2), PUTATIVE-RELATED-RELATED"/>
    <property type="match status" value="1"/>
</dbReference>
<dbReference type="AlphaFoldDB" id="A0A2J6T6A8"/>
<dbReference type="InParanoid" id="A0A2J6T6A8"/>
<protein>
    <recommendedName>
        <fullName evidence="3">Transcription factor domain-containing protein</fullName>
    </recommendedName>
</protein>
<accession>A0A2J6T6A8</accession>
<dbReference type="PANTHER" id="PTHR37540:SF9">
    <property type="entry name" value="ZN(2)-C6 FUNGAL-TYPE DOMAIN-CONTAINING PROTEIN"/>
    <property type="match status" value="1"/>
</dbReference>
<gene>
    <name evidence="1" type="ORF">K444DRAFT_725890</name>
</gene>
<sequence length="542" mass="60826">MLSHSYWMMCSATRKRLVITVRRDIRLRFADTKMSNPQDRTKTKRGLLPVSLVDLTNLFVANGPENRHTDTRMNPPPLHTRPLIQSGKIFSGEASCAETGSQLQGRGRARKSTTEEREVSNYVRFCLNPYLLPRRGLASAYGCPEAFDAPLPIIIQPLPPIPIPNKGRNAELFHFFHNVLAPYIGAIDGLDQPKLIRDGYRPWMANSPFMAYTAILSSSGYQAEARLLDVSTHVETIAIKVEIIKIINEYLKTSLGTWYYGDKNSQIAHMQGLQQMLRLRGGLEGMQQNPALYALLVITDYQIACTCERELSLHNTTHSDPLPALFSYPLAMESPLLQSNIHFIDICQTLDISKAAAEILDDMRFLTCSIIALSSPSAASSETNAQETIKTVTTARWIHDRVSALPSISTLNEDSQNPLAADFIYECILIASTIYSSAILHRVPFSSAKVCSPAHQQAFWTNMTRIPLSRWKTVSGIYLWLCLVFCPAAEWTGYGRFLKSMVSTTLTYIGLVDWEGMRVCVEGFLRVQRWLRGEEGRGRIEG</sequence>
<reference evidence="1 2" key="1">
    <citation type="submission" date="2016-04" db="EMBL/GenBank/DDBJ databases">
        <title>A degradative enzymes factory behind the ericoid mycorrhizal symbiosis.</title>
        <authorList>
            <consortium name="DOE Joint Genome Institute"/>
            <person name="Martino E."/>
            <person name="Morin E."/>
            <person name="Grelet G."/>
            <person name="Kuo A."/>
            <person name="Kohler A."/>
            <person name="Daghino S."/>
            <person name="Barry K."/>
            <person name="Choi C."/>
            <person name="Cichocki N."/>
            <person name="Clum A."/>
            <person name="Copeland A."/>
            <person name="Hainaut M."/>
            <person name="Haridas S."/>
            <person name="Labutti K."/>
            <person name="Lindquist E."/>
            <person name="Lipzen A."/>
            <person name="Khouja H.-R."/>
            <person name="Murat C."/>
            <person name="Ohm R."/>
            <person name="Olson A."/>
            <person name="Spatafora J."/>
            <person name="Veneault-Fourrey C."/>
            <person name="Henrissat B."/>
            <person name="Grigoriev I."/>
            <person name="Martin F."/>
            <person name="Perotto S."/>
        </authorList>
    </citation>
    <scope>NUCLEOTIDE SEQUENCE [LARGE SCALE GENOMIC DNA]</scope>
    <source>
        <strain evidence="1 2">E</strain>
    </source>
</reference>
<keyword evidence="2" id="KW-1185">Reference proteome</keyword>
<name>A0A2J6T6A8_9HELO</name>
<dbReference type="STRING" id="1095630.A0A2J6T6A8"/>
<evidence type="ECO:0008006" key="3">
    <source>
        <dbReference type="Google" id="ProtNLM"/>
    </source>
</evidence>
<dbReference type="RefSeq" id="XP_024735448.1">
    <property type="nucleotide sequence ID" value="XM_024888656.1"/>
</dbReference>
<organism evidence="1 2">
    <name type="scientific">Hyaloscypha bicolor E</name>
    <dbReference type="NCBI Taxonomy" id="1095630"/>
    <lineage>
        <taxon>Eukaryota</taxon>
        <taxon>Fungi</taxon>
        <taxon>Dikarya</taxon>
        <taxon>Ascomycota</taxon>
        <taxon>Pezizomycotina</taxon>
        <taxon>Leotiomycetes</taxon>
        <taxon>Helotiales</taxon>
        <taxon>Hyaloscyphaceae</taxon>
        <taxon>Hyaloscypha</taxon>
        <taxon>Hyaloscypha bicolor</taxon>
    </lineage>
</organism>
<dbReference type="Proteomes" id="UP000235371">
    <property type="component" value="Unassembled WGS sequence"/>
</dbReference>
<evidence type="ECO:0000313" key="2">
    <source>
        <dbReference type="Proteomes" id="UP000235371"/>
    </source>
</evidence>
<proteinExistence type="predicted"/>